<dbReference type="Pfam" id="PF04909">
    <property type="entry name" value="Amidohydro_2"/>
    <property type="match status" value="1"/>
</dbReference>
<dbReference type="PANTHER" id="PTHR43383">
    <property type="entry name" value="NODULIN 6"/>
    <property type="match status" value="1"/>
</dbReference>
<dbReference type="AlphaFoldDB" id="A0A4Y9ZTT4"/>
<dbReference type="InterPro" id="IPR006680">
    <property type="entry name" value="Amidohydro-rel"/>
</dbReference>
<dbReference type="OrthoDB" id="3364440at2759"/>
<reference evidence="2 3" key="1">
    <citation type="submission" date="2019-02" db="EMBL/GenBank/DDBJ databases">
        <title>Genome sequencing of the rare red list fungi Hericium alpestre (H. flagellum).</title>
        <authorList>
            <person name="Buettner E."/>
            <person name="Kellner H."/>
        </authorList>
    </citation>
    <scope>NUCLEOTIDE SEQUENCE [LARGE SCALE GENOMIC DNA]</scope>
    <source>
        <strain evidence="2 3">DSM 108284</strain>
    </source>
</reference>
<accession>A0A4Y9ZTT4</accession>
<dbReference type="SUPFAM" id="SSF51556">
    <property type="entry name" value="Metallo-dependent hydrolases"/>
    <property type="match status" value="1"/>
</dbReference>
<proteinExistence type="predicted"/>
<dbReference type="STRING" id="135208.A0A4Y9ZTT4"/>
<gene>
    <name evidence="2" type="ORF">EWM64_g6365</name>
</gene>
<dbReference type="PANTHER" id="PTHR43383:SF2">
    <property type="entry name" value="AMIDOHYDROLASE 2 FAMILY PROTEIN"/>
    <property type="match status" value="1"/>
</dbReference>
<organism evidence="2 3">
    <name type="scientific">Hericium alpestre</name>
    <dbReference type="NCBI Taxonomy" id="135208"/>
    <lineage>
        <taxon>Eukaryota</taxon>
        <taxon>Fungi</taxon>
        <taxon>Dikarya</taxon>
        <taxon>Basidiomycota</taxon>
        <taxon>Agaricomycotina</taxon>
        <taxon>Agaricomycetes</taxon>
        <taxon>Russulales</taxon>
        <taxon>Hericiaceae</taxon>
        <taxon>Hericium</taxon>
    </lineage>
</organism>
<dbReference type="Gene3D" id="3.20.20.140">
    <property type="entry name" value="Metal-dependent hydrolases"/>
    <property type="match status" value="1"/>
</dbReference>
<sequence length="207" mass="23248">ACSDDELARALAPVWVRFRESSTKIRLAEKVVNDFVVRTTLEIAARVLEARCFHTGLGDADIALARSSPAHMQPLLAKYTDARIVLLHSSYPYTRDAGYLAAVYKNVYLDFGEVFPFLAAHGQEAVVRQVLELAPTSKIMWSTDGHWWPESFYLGTQQAREALYKVRLGRMCGGEKQAIQVVKSALFDNANRVYNLGLTADMKYLDE</sequence>
<feature type="non-terminal residue" evidence="2">
    <location>
        <position position="1"/>
    </location>
</feature>
<name>A0A4Y9ZTT4_9AGAM</name>
<comment type="caution">
    <text evidence="2">The sequence shown here is derived from an EMBL/GenBank/DDBJ whole genome shotgun (WGS) entry which is preliminary data.</text>
</comment>
<dbReference type="Proteomes" id="UP000298061">
    <property type="component" value="Unassembled WGS sequence"/>
</dbReference>
<evidence type="ECO:0000313" key="2">
    <source>
        <dbReference type="EMBL" id="TFY77644.1"/>
    </source>
</evidence>
<dbReference type="InterPro" id="IPR032466">
    <property type="entry name" value="Metal_Hydrolase"/>
</dbReference>
<feature type="domain" description="Amidohydrolase-related" evidence="1">
    <location>
        <begin position="53"/>
        <end position="196"/>
    </location>
</feature>
<evidence type="ECO:0000313" key="3">
    <source>
        <dbReference type="Proteomes" id="UP000298061"/>
    </source>
</evidence>
<dbReference type="EMBL" id="SFCI01000859">
    <property type="protein sequence ID" value="TFY77644.1"/>
    <property type="molecule type" value="Genomic_DNA"/>
</dbReference>
<evidence type="ECO:0000259" key="1">
    <source>
        <dbReference type="Pfam" id="PF04909"/>
    </source>
</evidence>
<protein>
    <recommendedName>
        <fullName evidence="1">Amidohydrolase-related domain-containing protein</fullName>
    </recommendedName>
</protein>
<keyword evidence="3" id="KW-1185">Reference proteome</keyword>
<dbReference type="GO" id="GO:0016787">
    <property type="term" value="F:hydrolase activity"/>
    <property type="evidence" value="ECO:0007669"/>
    <property type="project" value="InterPro"/>
</dbReference>